<organism evidence="1 2">
    <name type="scientific">Wuchereria bancrofti</name>
    <dbReference type="NCBI Taxonomy" id="6293"/>
    <lineage>
        <taxon>Eukaryota</taxon>
        <taxon>Metazoa</taxon>
        <taxon>Ecdysozoa</taxon>
        <taxon>Nematoda</taxon>
        <taxon>Chromadorea</taxon>
        <taxon>Rhabditida</taxon>
        <taxon>Spirurina</taxon>
        <taxon>Spiruromorpha</taxon>
        <taxon>Filarioidea</taxon>
        <taxon>Onchocercidae</taxon>
        <taxon>Wuchereria</taxon>
    </lineage>
</organism>
<protein>
    <submittedName>
        <fullName evidence="1">Uncharacterized protein</fullName>
    </submittedName>
</protein>
<evidence type="ECO:0000313" key="1">
    <source>
        <dbReference type="EMBL" id="EJW78597.1"/>
    </source>
</evidence>
<evidence type="ECO:0000313" key="2">
    <source>
        <dbReference type="Proteomes" id="UP000004810"/>
    </source>
</evidence>
<comment type="caution">
    <text evidence="1">The sequence shown here is derived from an EMBL/GenBank/DDBJ whole genome shotgun (WGS) entry which is preliminary data.</text>
</comment>
<name>J9ENK4_WUCBA</name>
<dbReference type="EMBL" id="ADBV01006376">
    <property type="protein sequence ID" value="EJW78597.1"/>
    <property type="molecule type" value="Genomic_DNA"/>
</dbReference>
<dbReference type="AlphaFoldDB" id="J9ENK4"/>
<accession>J9ENK4</accession>
<proteinExistence type="predicted"/>
<gene>
    <name evidence="1" type="ORF">WUBG_10494</name>
</gene>
<dbReference type="Proteomes" id="UP000004810">
    <property type="component" value="Unassembled WGS sequence"/>
</dbReference>
<reference evidence="2" key="1">
    <citation type="submission" date="2012-08" db="EMBL/GenBank/DDBJ databases">
        <title>The Genome Sequence of Wuchereria bancrofti.</title>
        <authorList>
            <person name="Nutman T.B."/>
            <person name="Fink D.L."/>
            <person name="Russ C."/>
            <person name="Young S."/>
            <person name="Zeng Q."/>
            <person name="Koehrsen M."/>
            <person name="Alvarado L."/>
            <person name="Berlin A."/>
            <person name="Chapman S.B."/>
            <person name="Chen Z."/>
            <person name="Freedman E."/>
            <person name="Gellesch M."/>
            <person name="Goldberg J."/>
            <person name="Griggs A."/>
            <person name="Gujja S."/>
            <person name="Heilman E.R."/>
            <person name="Heiman D."/>
            <person name="Hepburn T."/>
            <person name="Howarth C."/>
            <person name="Jen D."/>
            <person name="Larson L."/>
            <person name="Lewis B."/>
            <person name="Mehta T."/>
            <person name="Park D."/>
            <person name="Pearson M."/>
            <person name="Roberts A."/>
            <person name="Saif S."/>
            <person name="Shea T."/>
            <person name="Shenoy N."/>
            <person name="Sisk P."/>
            <person name="Stolte C."/>
            <person name="Sykes S."/>
            <person name="Walk T."/>
            <person name="White J."/>
            <person name="Yandava C."/>
            <person name="Haas B."/>
            <person name="Henn M.R."/>
            <person name="Nusbaum C."/>
            <person name="Birren B."/>
        </authorList>
    </citation>
    <scope>NUCLEOTIDE SEQUENCE [LARGE SCALE GENOMIC DNA]</scope>
    <source>
        <strain evidence="2">NA</strain>
    </source>
</reference>
<sequence>MNLLGVYNPVGVKAYKKSVKYYSQYHPQMYDNYTKITKYMQQMDAYNRQKSKGWCATN</sequence>